<dbReference type="EMBL" id="BARW01042928">
    <property type="protein sequence ID" value="GAJ16928.1"/>
    <property type="molecule type" value="Genomic_DNA"/>
</dbReference>
<protein>
    <recommendedName>
        <fullName evidence="2">Aminotransferase class V domain-containing protein</fullName>
    </recommendedName>
</protein>
<feature type="non-terminal residue" evidence="1">
    <location>
        <position position="49"/>
    </location>
</feature>
<sequence length="49" mass="5543">LRAMGVPFTAAHGSIRFSLSRYSTEEEVDYTIEKMPGIVNQLRKLSPFV</sequence>
<gene>
    <name evidence="1" type="ORF">S12H4_63273</name>
</gene>
<dbReference type="SUPFAM" id="SSF53383">
    <property type="entry name" value="PLP-dependent transferases"/>
    <property type="match status" value="1"/>
</dbReference>
<dbReference type="Gene3D" id="3.90.1150.10">
    <property type="entry name" value="Aspartate Aminotransferase, domain 1"/>
    <property type="match status" value="1"/>
</dbReference>
<comment type="caution">
    <text evidence="1">The sequence shown here is derived from an EMBL/GenBank/DDBJ whole genome shotgun (WGS) entry which is preliminary data.</text>
</comment>
<evidence type="ECO:0000313" key="1">
    <source>
        <dbReference type="EMBL" id="GAJ16928.1"/>
    </source>
</evidence>
<dbReference type="InterPro" id="IPR015422">
    <property type="entry name" value="PyrdxlP-dep_Trfase_small"/>
</dbReference>
<feature type="non-terminal residue" evidence="1">
    <location>
        <position position="1"/>
    </location>
</feature>
<dbReference type="AlphaFoldDB" id="X1UHH4"/>
<dbReference type="InterPro" id="IPR015424">
    <property type="entry name" value="PyrdxlP-dep_Trfase"/>
</dbReference>
<accession>X1UHH4</accession>
<organism evidence="1">
    <name type="scientific">marine sediment metagenome</name>
    <dbReference type="NCBI Taxonomy" id="412755"/>
    <lineage>
        <taxon>unclassified sequences</taxon>
        <taxon>metagenomes</taxon>
        <taxon>ecological metagenomes</taxon>
    </lineage>
</organism>
<evidence type="ECO:0008006" key="2">
    <source>
        <dbReference type="Google" id="ProtNLM"/>
    </source>
</evidence>
<reference evidence="1" key="1">
    <citation type="journal article" date="2014" name="Front. Microbiol.">
        <title>High frequency of phylogenetically diverse reductive dehalogenase-homologous genes in deep subseafloor sedimentary metagenomes.</title>
        <authorList>
            <person name="Kawai M."/>
            <person name="Futagami T."/>
            <person name="Toyoda A."/>
            <person name="Takaki Y."/>
            <person name="Nishi S."/>
            <person name="Hori S."/>
            <person name="Arai W."/>
            <person name="Tsubouchi T."/>
            <person name="Morono Y."/>
            <person name="Uchiyama I."/>
            <person name="Ito T."/>
            <person name="Fujiyama A."/>
            <person name="Inagaki F."/>
            <person name="Takami H."/>
        </authorList>
    </citation>
    <scope>NUCLEOTIDE SEQUENCE</scope>
    <source>
        <strain evidence="1">Expedition CK06-06</strain>
    </source>
</reference>
<name>X1UHH4_9ZZZZ</name>
<proteinExistence type="predicted"/>